<evidence type="ECO:0000259" key="1">
    <source>
        <dbReference type="PROSITE" id="PS50213"/>
    </source>
</evidence>
<dbReference type="InterPro" id="IPR036378">
    <property type="entry name" value="FAS1_dom_sf"/>
</dbReference>
<feature type="non-terminal residue" evidence="2">
    <location>
        <position position="1"/>
    </location>
</feature>
<dbReference type="EMBL" id="JAEPRD010000195">
    <property type="protein sequence ID" value="KAG2194451.1"/>
    <property type="molecule type" value="Genomic_DNA"/>
</dbReference>
<comment type="caution">
    <text evidence="2">The sequence shown here is derived from an EMBL/GenBank/DDBJ whole genome shotgun (WGS) entry which is preliminary data.</text>
</comment>
<dbReference type="InterPro" id="IPR050904">
    <property type="entry name" value="Adhesion/Biosynth-related"/>
</dbReference>
<dbReference type="SMART" id="SM00554">
    <property type="entry name" value="FAS1"/>
    <property type="match status" value="1"/>
</dbReference>
<feature type="domain" description="FAS1" evidence="1">
    <location>
        <begin position="131"/>
        <end position="264"/>
    </location>
</feature>
<dbReference type="SUPFAM" id="SSF82153">
    <property type="entry name" value="FAS1 domain"/>
    <property type="match status" value="2"/>
</dbReference>
<evidence type="ECO:0000313" key="2">
    <source>
        <dbReference type="EMBL" id="KAG2194451.1"/>
    </source>
</evidence>
<accession>A0A8H7UQ56</accession>
<dbReference type="Gene3D" id="2.30.180.10">
    <property type="entry name" value="FAS1 domain"/>
    <property type="match status" value="2"/>
</dbReference>
<gene>
    <name evidence="2" type="ORF">INT47_003819</name>
</gene>
<dbReference type="Proteomes" id="UP000603453">
    <property type="component" value="Unassembled WGS sequence"/>
</dbReference>
<dbReference type="InterPro" id="IPR000782">
    <property type="entry name" value="FAS1_domain"/>
</dbReference>
<dbReference type="OrthoDB" id="286301at2759"/>
<dbReference type="PANTHER" id="PTHR10900:SF77">
    <property type="entry name" value="FI19380P1"/>
    <property type="match status" value="1"/>
</dbReference>
<organism evidence="2 3">
    <name type="scientific">Mucor saturninus</name>
    <dbReference type="NCBI Taxonomy" id="64648"/>
    <lineage>
        <taxon>Eukaryota</taxon>
        <taxon>Fungi</taxon>
        <taxon>Fungi incertae sedis</taxon>
        <taxon>Mucoromycota</taxon>
        <taxon>Mucoromycotina</taxon>
        <taxon>Mucoromycetes</taxon>
        <taxon>Mucorales</taxon>
        <taxon>Mucorineae</taxon>
        <taxon>Mucoraceae</taxon>
        <taxon>Mucor</taxon>
    </lineage>
</organism>
<name>A0A8H7UQ56_9FUNG</name>
<evidence type="ECO:0000313" key="3">
    <source>
        <dbReference type="Proteomes" id="UP000603453"/>
    </source>
</evidence>
<keyword evidence="3" id="KW-1185">Reference proteome</keyword>
<protein>
    <recommendedName>
        <fullName evidence="1">FAS1 domain-containing protein</fullName>
    </recommendedName>
</protein>
<sequence>VLYSHIASSTELVQLLDQRNHNITFLLPNEQAMNTSIGSGLLNFSSPQSFSQLSVMILNGSFPTHSYLSSHRQFYPTISNHNISIGPQIVNNALTNTIEIYSGMSKAITTATEIQCLNGIIQYIDHFLQPAQTPLDTISTLSETEYMEGLLKSLNVSDVISGGDKTILVPVNEAWEATNGSTLPYGTLVHNLKYAVLDGLYTSDKILAGINSTTHEASFSTDYKQKPIVFRLEKEELWINAIARFVKTDILTTAGVIHLIDTVLTADTVSIETANKTFVPVLGTDNHSSPDRRGSLATHVYSLHPLYLFSLSLLFVFL</sequence>
<reference evidence="2" key="1">
    <citation type="submission" date="2020-12" db="EMBL/GenBank/DDBJ databases">
        <title>Metabolic potential, ecology and presence of endohyphal bacteria is reflected in genomic diversity of Mucoromycotina.</title>
        <authorList>
            <person name="Muszewska A."/>
            <person name="Okrasinska A."/>
            <person name="Steczkiewicz K."/>
            <person name="Drgas O."/>
            <person name="Orlowska M."/>
            <person name="Perlinska-Lenart U."/>
            <person name="Aleksandrzak-Piekarczyk T."/>
            <person name="Szatraj K."/>
            <person name="Zielenkiewicz U."/>
            <person name="Pilsyk S."/>
            <person name="Malc E."/>
            <person name="Mieczkowski P."/>
            <person name="Kruszewska J.S."/>
            <person name="Biernat P."/>
            <person name="Pawlowska J."/>
        </authorList>
    </citation>
    <scope>NUCLEOTIDE SEQUENCE</scope>
    <source>
        <strain evidence="2">WA0000017839</strain>
    </source>
</reference>
<dbReference type="PANTHER" id="PTHR10900">
    <property type="entry name" value="PERIOSTIN-RELATED"/>
    <property type="match status" value="1"/>
</dbReference>
<dbReference type="Pfam" id="PF02469">
    <property type="entry name" value="Fasciclin"/>
    <property type="match status" value="2"/>
</dbReference>
<proteinExistence type="predicted"/>
<dbReference type="AlphaFoldDB" id="A0A8H7UQ56"/>
<dbReference type="GO" id="GO:0005615">
    <property type="term" value="C:extracellular space"/>
    <property type="evidence" value="ECO:0007669"/>
    <property type="project" value="TreeGrafter"/>
</dbReference>
<dbReference type="PROSITE" id="PS50213">
    <property type="entry name" value="FAS1"/>
    <property type="match status" value="2"/>
</dbReference>
<feature type="domain" description="FAS1" evidence="1">
    <location>
        <begin position="1"/>
        <end position="128"/>
    </location>
</feature>